<dbReference type="Proteomes" id="UP001472677">
    <property type="component" value="Unassembled WGS sequence"/>
</dbReference>
<comment type="caution">
    <text evidence="2">The sequence shown here is derived from an EMBL/GenBank/DDBJ whole genome shotgun (WGS) entry which is preliminary data.</text>
</comment>
<feature type="region of interest" description="Disordered" evidence="1">
    <location>
        <begin position="45"/>
        <end position="64"/>
    </location>
</feature>
<name>A0ABR2FNM1_9ROSI</name>
<protein>
    <submittedName>
        <fullName evidence="2">Uncharacterized protein</fullName>
    </submittedName>
</protein>
<organism evidence="2 3">
    <name type="scientific">Hibiscus sabdariffa</name>
    <name type="common">roselle</name>
    <dbReference type="NCBI Taxonomy" id="183260"/>
    <lineage>
        <taxon>Eukaryota</taxon>
        <taxon>Viridiplantae</taxon>
        <taxon>Streptophyta</taxon>
        <taxon>Embryophyta</taxon>
        <taxon>Tracheophyta</taxon>
        <taxon>Spermatophyta</taxon>
        <taxon>Magnoliopsida</taxon>
        <taxon>eudicotyledons</taxon>
        <taxon>Gunneridae</taxon>
        <taxon>Pentapetalae</taxon>
        <taxon>rosids</taxon>
        <taxon>malvids</taxon>
        <taxon>Malvales</taxon>
        <taxon>Malvaceae</taxon>
        <taxon>Malvoideae</taxon>
        <taxon>Hibiscus</taxon>
    </lineage>
</organism>
<dbReference type="EMBL" id="JBBPBM010000005">
    <property type="protein sequence ID" value="KAK8583696.1"/>
    <property type="molecule type" value="Genomic_DNA"/>
</dbReference>
<accession>A0ABR2FNM1</accession>
<keyword evidence="3" id="KW-1185">Reference proteome</keyword>
<gene>
    <name evidence="2" type="ORF">V6N12_067957</name>
</gene>
<evidence type="ECO:0000256" key="1">
    <source>
        <dbReference type="SAM" id="MobiDB-lite"/>
    </source>
</evidence>
<sequence>MQEEMEKLKSKVEAANALVLMELTTEAKSDKTVLVISDEEKNIWNQQQQQKGYSSPSSPRTWLALSTPTSSINIKRV</sequence>
<evidence type="ECO:0000313" key="2">
    <source>
        <dbReference type="EMBL" id="KAK8583696.1"/>
    </source>
</evidence>
<reference evidence="2 3" key="1">
    <citation type="journal article" date="2024" name="G3 (Bethesda)">
        <title>Genome assembly of Hibiscus sabdariffa L. provides insights into metabolisms of medicinal natural products.</title>
        <authorList>
            <person name="Kim T."/>
        </authorList>
    </citation>
    <scope>NUCLEOTIDE SEQUENCE [LARGE SCALE GENOMIC DNA]</scope>
    <source>
        <strain evidence="2">TK-2024</strain>
        <tissue evidence="2">Old leaves</tissue>
    </source>
</reference>
<proteinExistence type="predicted"/>
<evidence type="ECO:0000313" key="3">
    <source>
        <dbReference type="Proteomes" id="UP001472677"/>
    </source>
</evidence>